<name>A0AAN6NK36_9PEZI</name>
<dbReference type="AlphaFoldDB" id="A0AAN6NK36"/>
<reference evidence="2" key="1">
    <citation type="journal article" date="2023" name="Mol. Phylogenet. Evol.">
        <title>Genome-scale phylogeny and comparative genomics of the fungal order Sordariales.</title>
        <authorList>
            <person name="Hensen N."/>
            <person name="Bonometti L."/>
            <person name="Westerberg I."/>
            <person name="Brannstrom I.O."/>
            <person name="Guillou S."/>
            <person name="Cros-Aarteil S."/>
            <person name="Calhoun S."/>
            <person name="Haridas S."/>
            <person name="Kuo A."/>
            <person name="Mondo S."/>
            <person name="Pangilinan J."/>
            <person name="Riley R."/>
            <person name="LaButti K."/>
            <person name="Andreopoulos B."/>
            <person name="Lipzen A."/>
            <person name="Chen C."/>
            <person name="Yan M."/>
            <person name="Daum C."/>
            <person name="Ng V."/>
            <person name="Clum A."/>
            <person name="Steindorff A."/>
            <person name="Ohm R.A."/>
            <person name="Martin F."/>
            <person name="Silar P."/>
            <person name="Natvig D.O."/>
            <person name="Lalanne C."/>
            <person name="Gautier V."/>
            <person name="Ament-Velasquez S.L."/>
            <person name="Kruys A."/>
            <person name="Hutchinson M.I."/>
            <person name="Powell A.J."/>
            <person name="Barry K."/>
            <person name="Miller A.N."/>
            <person name="Grigoriev I.V."/>
            <person name="Debuchy R."/>
            <person name="Gladieux P."/>
            <person name="Hiltunen Thoren M."/>
            <person name="Johannesson H."/>
        </authorList>
    </citation>
    <scope>NUCLEOTIDE SEQUENCE</scope>
    <source>
        <strain evidence="2">CBS 626.80</strain>
    </source>
</reference>
<feature type="compositionally biased region" description="Acidic residues" evidence="1">
    <location>
        <begin position="259"/>
        <end position="268"/>
    </location>
</feature>
<evidence type="ECO:0000313" key="2">
    <source>
        <dbReference type="EMBL" id="KAK3946586.1"/>
    </source>
</evidence>
<evidence type="ECO:0000256" key="1">
    <source>
        <dbReference type="SAM" id="MobiDB-lite"/>
    </source>
</evidence>
<dbReference type="Proteomes" id="UP001303222">
    <property type="component" value="Unassembled WGS sequence"/>
</dbReference>
<accession>A0AAN6NK36</accession>
<sequence>MTAHNILTGFTDTGIWPPNREKVLTQVRAKQPKQSNPALPTLLPKEQRFTEAIEVITHIKDRYLHTFSSPTRIKYRSAEVIAYEAALINDTIQERNRQDREREANLDRRMRRRKQLFDKWVADTEGGKGKVTWKVYLKNYQEQRAKDGYIPLDERDIDNIERKGETSLWEVDTQGKKLPDWLTSSFSLEGTTLLLSDDISSEPDMEVSLGNQSTSIPRLASKPIATLQETASQVVAGISSQMLDQLCDEIYSSDKEASNGEEEEEEEMLLPGEQRAATAGPSTPAKPLHSIISRLRQFEDTPYYGVKQYVEQHVRPRMEVKSKILTALKRGPLIPTPAPAPAPVQENDG</sequence>
<gene>
    <name evidence="2" type="ORF">QBC32DRAFT_329158</name>
</gene>
<protein>
    <submittedName>
        <fullName evidence="2">Uncharacterized protein</fullName>
    </submittedName>
</protein>
<proteinExistence type="predicted"/>
<feature type="region of interest" description="Disordered" evidence="1">
    <location>
        <begin position="254"/>
        <end position="286"/>
    </location>
</feature>
<reference evidence="2" key="2">
    <citation type="submission" date="2023-06" db="EMBL/GenBank/DDBJ databases">
        <authorList>
            <consortium name="Lawrence Berkeley National Laboratory"/>
            <person name="Mondo S.J."/>
            <person name="Hensen N."/>
            <person name="Bonometti L."/>
            <person name="Westerberg I."/>
            <person name="Brannstrom I.O."/>
            <person name="Guillou S."/>
            <person name="Cros-Aarteil S."/>
            <person name="Calhoun S."/>
            <person name="Haridas S."/>
            <person name="Kuo A."/>
            <person name="Pangilinan J."/>
            <person name="Riley R."/>
            <person name="Labutti K."/>
            <person name="Andreopoulos B."/>
            <person name="Lipzen A."/>
            <person name="Chen C."/>
            <person name="Yanf M."/>
            <person name="Daum C."/>
            <person name="Ng V."/>
            <person name="Clum A."/>
            <person name="Steindorff A."/>
            <person name="Ohm R."/>
            <person name="Martin F."/>
            <person name="Silar P."/>
            <person name="Natvig D."/>
            <person name="Lalanne C."/>
            <person name="Gautier V."/>
            <person name="Ament-Velasquez S.L."/>
            <person name="Kruys A."/>
            <person name="Hutchinson M.I."/>
            <person name="Powell A.J."/>
            <person name="Barry K."/>
            <person name="Miller A.N."/>
            <person name="Grigoriev I.V."/>
            <person name="Debuchy R."/>
            <person name="Gladieux P."/>
            <person name="Thoren M.H."/>
            <person name="Johannesson H."/>
        </authorList>
    </citation>
    <scope>NUCLEOTIDE SEQUENCE</scope>
    <source>
        <strain evidence="2">CBS 626.80</strain>
    </source>
</reference>
<dbReference type="EMBL" id="MU859678">
    <property type="protein sequence ID" value="KAK3946586.1"/>
    <property type="molecule type" value="Genomic_DNA"/>
</dbReference>
<comment type="caution">
    <text evidence="2">The sequence shown here is derived from an EMBL/GenBank/DDBJ whole genome shotgun (WGS) entry which is preliminary data.</text>
</comment>
<keyword evidence="3" id="KW-1185">Reference proteome</keyword>
<organism evidence="2 3">
    <name type="scientific">Pseudoneurospora amorphoporcata</name>
    <dbReference type="NCBI Taxonomy" id="241081"/>
    <lineage>
        <taxon>Eukaryota</taxon>
        <taxon>Fungi</taxon>
        <taxon>Dikarya</taxon>
        <taxon>Ascomycota</taxon>
        <taxon>Pezizomycotina</taxon>
        <taxon>Sordariomycetes</taxon>
        <taxon>Sordariomycetidae</taxon>
        <taxon>Sordariales</taxon>
        <taxon>Sordariaceae</taxon>
        <taxon>Pseudoneurospora</taxon>
    </lineage>
</organism>
<evidence type="ECO:0000313" key="3">
    <source>
        <dbReference type="Proteomes" id="UP001303222"/>
    </source>
</evidence>